<evidence type="ECO:0000313" key="2">
    <source>
        <dbReference type="Proteomes" id="UP000199476"/>
    </source>
</evidence>
<organism evidence="1 2">
    <name type="scientific">Halarsenatibacter silvermanii</name>
    <dbReference type="NCBI Taxonomy" id="321763"/>
    <lineage>
        <taxon>Bacteria</taxon>
        <taxon>Bacillati</taxon>
        <taxon>Bacillota</taxon>
        <taxon>Clostridia</taxon>
        <taxon>Halanaerobiales</taxon>
        <taxon>Halarsenatibacteraceae</taxon>
        <taxon>Halarsenatibacter</taxon>
    </lineage>
</organism>
<protein>
    <submittedName>
        <fullName evidence="1">Uncharacterized protein</fullName>
    </submittedName>
</protein>
<sequence length="281" mass="33532">MKLKILFNELIRRMNKVSRLNKNVFYVPIKNCLISMGGLVSFSLKNFNPYVEQVKQFKRKKDMKYQDSLIKKMRSNIVSLIKKSKFEKNFFGDRDIYLSEYVPDSLKNQLDNFDNLTCIPYRGWIQADKKEIKKEKYFHGYHFEKDFYPKKKDFYSLLNLFSKIKKEGYKFGRNSTINSSFIQGVILKDNWEFKVHICSGRRRAAVLAALGWSEIPVVLYDNRVSMNKLSVSNKHQLLDTKNIEDWIVVKKNIYPEDMAKKLFNLRFRPKEEEKKKLLLNE</sequence>
<evidence type="ECO:0000313" key="1">
    <source>
        <dbReference type="EMBL" id="SDL18207.1"/>
    </source>
</evidence>
<dbReference type="STRING" id="321763.SAMN04488692_10271"/>
<dbReference type="AlphaFoldDB" id="A0A1G9HYY1"/>
<dbReference type="RefSeq" id="WP_089757913.1">
    <property type="nucleotide sequence ID" value="NZ_FNGO01000002.1"/>
</dbReference>
<keyword evidence="2" id="KW-1185">Reference proteome</keyword>
<proteinExistence type="predicted"/>
<dbReference type="Proteomes" id="UP000199476">
    <property type="component" value="Unassembled WGS sequence"/>
</dbReference>
<reference evidence="1 2" key="1">
    <citation type="submission" date="2016-10" db="EMBL/GenBank/DDBJ databases">
        <authorList>
            <person name="de Groot N.N."/>
        </authorList>
    </citation>
    <scope>NUCLEOTIDE SEQUENCE [LARGE SCALE GENOMIC DNA]</scope>
    <source>
        <strain evidence="1 2">SLAS-1</strain>
    </source>
</reference>
<name>A0A1G9HYY1_9FIRM</name>
<dbReference type="OrthoDB" id="2865096at2"/>
<accession>A0A1G9HYY1</accession>
<dbReference type="EMBL" id="FNGO01000002">
    <property type="protein sequence ID" value="SDL18207.1"/>
    <property type="molecule type" value="Genomic_DNA"/>
</dbReference>
<gene>
    <name evidence="1" type="ORF">SAMN04488692_10271</name>
</gene>